<evidence type="ECO:0000313" key="4">
    <source>
        <dbReference type="Proteomes" id="UP000309992"/>
    </source>
</evidence>
<dbReference type="EMBL" id="SWMS01000012">
    <property type="protein sequence ID" value="TKG68493.1"/>
    <property type="molecule type" value="Genomic_DNA"/>
</dbReference>
<gene>
    <name evidence="3" type="ORF">FCN18_21255</name>
</gene>
<name>A0ABY2S1M2_9PSEU</name>
<organism evidence="3 4">
    <name type="scientific">Prauserella endophytica</name>
    <dbReference type="NCBI Taxonomy" id="1592324"/>
    <lineage>
        <taxon>Bacteria</taxon>
        <taxon>Bacillati</taxon>
        <taxon>Actinomycetota</taxon>
        <taxon>Actinomycetes</taxon>
        <taxon>Pseudonocardiales</taxon>
        <taxon>Pseudonocardiaceae</taxon>
        <taxon>Prauserella</taxon>
        <taxon>Prauserella coralliicola group</taxon>
    </lineage>
</organism>
<feature type="compositionally biased region" description="Low complexity" evidence="2">
    <location>
        <begin position="50"/>
        <end position="61"/>
    </location>
</feature>
<evidence type="ECO:0000313" key="3">
    <source>
        <dbReference type="EMBL" id="TKG68493.1"/>
    </source>
</evidence>
<sequence length="236" mass="26380">MYEGPPKQTTTLHWAVFGLPMRLIEYVLVHEQAHATQPNGRAPTAAHDNGGCTSGCRTGSSAERNSPRSAVTLGSAIETAGQEGRIGTIWWVPRRTQCEQPGPARNPPDVELECCPLQRDTTWSAGRHDLHHERPGRRQEVDKEQHFELLRESAAEVKELQDRLQSVRDQEAALQAQRVTTLDELKKARDVRFDRMTAAIEDKVPKAQVARALGMDRTNLYKLLEGKETEQDTTAG</sequence>
<keyword evidence="4" id="KW-1185">Reference proteome</keyword>
<feature type="region of interest" description="Disordered" evidence="2">
    <location>
        <begin position="37"/>
        <end position="68"/>
    </location>
</feature>
<feature type="coiled-coil region" evidence="1">
    <location>
        <begin position="143"/>
        <end position="177"/>
    </location>
</feature>
<accession>A0ABY2S1M2</accession>
<keyword evidence="1" id="KW-0175">Coiled coil</keyword>
<reference evidence="3 4" key="1">
    <citation type="journal article" date="2015" name="Antonie Van Leeuwenhoek">
        <title>Prauserella endophytica sp. nov., an endophytic actinobacterium isolated from Tamarix taklamakanensis.</title>
        <authorList>
            <person name="Liu J.M."/>
            <person name="Habden X."/>
            <person name="Guo L."/>
            <person name="Tuo L."/>
            <person name="Jiang Z.K."/>
            <person name="Liu S.W."/>
            <person name="Liu X.F."/>
            <person name="Chen L."/>
            <person name="Li R.F."/>
            <person name="Zhang Y.Q."/>
            <person name="Sun C.H."/>
        </authorList>
    </citation>
    <scope>NUCLEOTIDE SEQUENCE [LARGE SCALE GENOMIC DNA]</scope>
    <source>
        <strain evidence="3 4">CGMCC 4.7182</strain>
    </source>
</reference>
<evidence type="ECO:0000256" key="2">
    <source>
        <dbReference type="SAM" id="MobiDB-lite"/>
    </source>
</evidence>
<evidence type="ECO:0000256" key="1">
    <source>
        <dbReference type="SAM" id="Coils"/>
    </source>
</evidence>
<dbReference type="Proteomes" id="UP000309992">
    <property type="component" value="Unassembled WGS sequence"/>
</dbReference>
<comment type="caution">
    <text evidence="3">The sequence shown here is derived from an EMBL/GenBank/DDBJ whole genome shotgun (WGS) entry which is preliminary data.</text>
</comment>
<proteinExistence type="predicted"/>
<protein>
    <submittedName>
        <fullName evidence="3">M48 family metallopeptidase</fullName>
    </submittedName>
</protein>